<dbReference type="Proteomes" id="UP000430146">
    <property type="component" value="Unassembled WGS sequence"/>
</dbReference>
<evidence type="ECO:0000256" key="1">
    <source>
        <dbReference type="SAM" id="MobiDB-lite"/>
    </source>
</evidence>
<name>A0A5S9RAT7_MYCVN</name>
<organism evidence="2 3">
    <name type="scientific">Mycolicibacterium vanbaalenii</name>
    <name type="common">Mycobacterium vanbaalenii</name>
    <dbReference type="NCBI Taxonomy" id="110539"/>
    <lineage>
        <taxon>Bacteria</taxon>
        <taxon>Bacillati</taxon>
        <taxon>Actinomycetota</taxon>
        <taxon>Actinomycetes</taxon>
        <taxon>Mycobacteriales</taxon>
        <taxon>Mycobacteriaceae</taxon>
        <taxon>Mycolicibacterium</taxon>
    </lineage>
</organism>
<proteinExistence type="predicted"/>
<feature type="region of interest" description="Disordered" evidence="1">
    <location>
        <begin position="1"/>
        <end position="22"/>
    </location>
</feature>
<accession>A0A5S9RAT7</accession>
<evidence type="ECO:0000313" key="3">
    <source>
        <dbReference type="Proteomes" id="UP000430146"/>
    </source>
</evidence>
<protein>
    <submittedName>
        <fullName evidence="2">Uncharacterized protein</fullName>
    </submittedName>
</protein>
<keyword evidence="3" id="KW-1185">Reference proteome</keyword>
<gene>
    <name evidence="2" type="ORF">AELLOGFF_01781</name>
</gene>
<reference evidence="2 3" key="1">
    <citation type="submission" date="2019-11" db="EMBL/GenBank/DDBJ databases">
        <authorList>
            <person name="Holert J."/>
        </authorList>
    </citation>
    <scope>NUCLEOTIDE SEQUENCE [LARGE SCALE GENOMIC DNA]</scope>
    <source>
        <strain evidence="2">BC8_1</strain>
    </source>
</reference>
<evidence type="ECO:0000313" key="2">
    <source>
        <dbReference type="EMBL" id="CAA0134635.1"/>
    </source>
</evidence>
<dbReference type="EMBL" id="CACSIP010000056">
    <property type="protein sequence ID" value="CAA0134635.1"/>
    <property type="molecule type" value="Genomic_DNA"/>
</dbReference>
<sequence>MTETDYVPPDDSYTNADQPVLWEEPEDDVAGDDFSHLGELWLDEGDGHWLDWGVAGEGFQPLKGDLYGAHGPHTVHERPHRLAGAVLPLVQVDVVNGWGKRGHRLFLSTQCGGQYDNDRNPRMFVHQ</sequence>
<dbReference type="RefSeq" id="WP_159234807.1">
    <property type="nucleotide sequence ID" value="NZ_CACSIP010000056.1"/>
</dbReference>
<dbReference type="AlphaFoldDB" id="A0A5S9RAT7"/>